<evidence type="ECO:0000256" key="1">
    <source>
        <dbReference type="SAM" id="MobiDB-lite"/>
    </source>
</evidence>
<keyword evidence="3" id="KW-1185">Reference proteome</keyword>
<accession>A0AAD5XKC2</accession>
<dbReference type="EMBL" id="JADGJQ010000070">
    <property type="protein sequence ID" value="KAJ3173458.1"/>
    <property type="molecule type" value="Genomic_DNA"/>
</dbReference>
<name>A0AAD5XKC2_9FUNG</name>
<organism evidence="2 3">
    <name type="scientific">Geranomyces variabilis</name>
    <dbReference type="NCBI Taxonomy" id="109894"/>
    <lineage>
        <taxon>Eukaryota</taxon>
        <taxon>Fungi</taxon>
        <taxon>Fungi incertae sedis</taxon>
        <taxon>Chytridiomycota</taxon>
        <taxon>Chytridiomycota incertae sedis</taxon>
        <taxon>Chytridiomycetes</taxon>
        <taxon>Spizellomycetales</taxon>
        <taxon>Powellomycetaceae</taxon>
        <taxon>Geranomyces</taxon>
    </lineage>
</organism>
<comment type="caution">
    <text evidence="2">The sequence shown here is derived from an EMBL/GenBank/DDBJ whole genome shotgun (WGS) entry which is preliminary data.</text>
</comment>
<feature type="compositionally biased region" description="Basic and acidic residues" evidence="1">
    <location>
        <begin position="89"/>
        <end position="98"/>
    </location>
</feature>
<reference evidence="2" key="1">
    <citation type="submission" date="2020-05" db="EMBL/GenBank/DDBJ databases">
        <title>Phylogenomic resolution of chytrid fungi.</title>
        <authorList>
            <person name="Stajich J.E."/>
            <person name="Amses K."/>
            <person name="Simmons R."/>
            <person name="Seto K."/>
            <person name="Myers J."/>
            <person name="Bonds A."/>
            <person name="Quandt C.A."/>
            <person name="Barry K."/>
            <person name="Liu P."/>
            <person name="Grigoriev I."/>
            <person name="Longcore J.E."/>
            <person name="James T.Y."/>
        </authorList>
    </citation>
    <scope>NUCLEOTIDE SEQUENCE</scope>
    <source>
        <strain evidence="2">JEL0379</strain>
    </source>
</reference>
<gene>
    <name evidence="2" type="ORF">HDU87_007619</name>
</gene>
<protein>
    <submittedName>
        <fullName evidence="2">Uncharacterized protein</fullName>
    </submittedName>
</protein>
<proteinExistence type="predicted"/>
<dbReference type="Proteomes" id="UP001212152">
    <property type="component" value="Unassembled WGS sequence"/>
</dbReference>
<dbReference type="AlphaFoldDB" id="A0AAD5XKC2"/>
<sequence length="109" mass="11301">MLEGQKTVLNLDATSTAAKTSAAARDPPGSICVVVDLTSENEDDRQCVASSSALEILPSRARENEAAAAAAAESASVRDMEANICYVLDSDHDDDHGSGKRRAPLSSGP</sequence>
<evidence type="ECO:0000313" key="2">
    <source>
        <dbReference type="EMBL" id="KAJ3173458.1"/>
    </source>
</evidence>
<feature type="region of interest" description="Disordered" evidence="1">
    <location>
        <begin position="89"/>
        <end position="109"/>
    </location>
</feature>
<evidence type="ECO:0000313" key="3">
    <source>
        <dbReference type="Proteomes" id="UP001212152"/>
    </source>
</evidence>